<feature type="non-terminal residue" evidence="1">
    <location>
        <position position="1"/>
    </location>
</feature>
<comment type="caution">
    <text evidence="1">The sequence shown here is derived from an EMBL/GenBank/DDBJ whole genome shotgun (WGS) entry which is preliminary data.</text>
</comment>
<dbReference type="EMBL" id="BART01039950">
    <property type="protein sequence ID" value="GAH24691.1"/>
    <property type="molecule type" value="Genomic_DNA"/>
</dbReference>
<gene>
    <name evidence="1" type="ORF">S01H4_65345</name>
</gene>
<organism evidence="1">
    <name type="scientific">marine sediment metagenome</name>
    <dbReference type="NCBI Taxonomy" id="412755"/>
    <lineage>
        <taxon>unclassified sequences</taxon>
        <taxon>metagenomes</taxon>
        <taxon>ecological metagenomes</taxon>
    </lineage>
</organism>
<sequence>DLDLEKTIKESFNIFLNYNHYNSEIDFFFTENTYGDIYIRTITPLTSNIKIEIEENALLELDNKDTISFKYYEDDFSEEDLIEENSFIEEKDEFPNTRYSSKVNILG</sequence>
<reference evidence="1" key="1">
    <citation type="journal article" date="2014" name="Front. Microbiol.">
        <title>High frequency of phylogenetically diverse reductive dehalogenase-homologous genes in deep subseafloor sedimentary metagenomes.</title>
        <authorList>
            <person name="Kawai M."/>
            <person name="Futagami T."/>
            <person name="Toyoda A."/>
            <person name="Takaki Y."/>
            <person name="Nishi S."/>
            <person name="Hori S."/>
            <person name="Arai W."/>
            <person name="Tsubouchi T."/>
            <person name="Morono Y."/>
            <person name="Uchiyama I."/>
            <person name="Ito T."/>
            <person name="Fujiyama A."/>
            <person name="Inagaki F."/>
            <person name="Takami H."/>
        </authorList>
    </citation>
    <scope>NUCLEOTIDE SEQUENCE</scope>
    <source>
        <strain evidence="1">Expedition CK06-06</strain>
    </source>
</reference>
<protein>
    <submittedName>
        <fullName evidence="1">Uncharacterized protein</fullName>
    </submittedName>
</protein>
<proteinExistence type="predicted"/>
<accession>X1DUI2</accession>
<dbReference type="AlphaFoldDB" id="X1DUI2"/>
<feature type="non-terminal residue" evidence="1">
    <location>
        <position position="107"/>
    </location>
</feature>
<evidence type="ECO:0000313" key="1">
    <source>
        <dbReference type="EMBL" id="GAH24691.1"/>
    </source>
</evidence>
<name>X1DUI2_9ZZZZ</name>